<feature type="transmembrane region" description="Helical" evidence="1">
    <location>
        <begin position="69"/>
        <end position="85"/>
    </location>
</feature>
<comment type="caution">
    <text evidence="2">The sequence shown here is derived from an EMBL/GenBank/DDBJ whole genome shotgun (WGS) entry which is preliminary data.</text>
</comment>
<sequence>MLKTRRDYLQNGKASQPCRVVLLEVSAKSYRFYGFCSTMITVGGKGCVQALTNGLIDSFSYLRYIRKKLFVSIIYCIFAFEFITFDL</sequence>
<dbReference type="AlphaFoldDB" id="D1QUB1"/>
<dbReference type="Proteomes" id="UP000004079">
    <property type="component" value="Unassembled WGS sequence"/>
</dbReference>
<evidence type="ECO:0000313" key="3">
    <source>
        <dbReference type="Proteomes" id="UP000004079"/>
    </source>
</evidence>
<reference evidence="2 3" key="1">
    <citation type="submission" date="2009-11" db="EMBL/GenBank/DDBJ databases">
        <authorList>
            <person name="Weinstock G."/>
            <person name="Sodergren E."/>
            <person name="Clifton S."/>
            <person name="Fulton L."/>
            <person name="Fulton B."/>
            <person name="Courtney L."/>
            <person name="Fronick C."/>
            <person name="Harrison M."/>
            <person name="Strong C."/>
            <person name="Farmer C."/>
            <person name="Delahaunty K."/>
            <person name="Markovic C."/>
            <person name="Hall O."/>
            <person name="Minx P."/>
            <person name="Tomlinson C."/>
            <person name="Mitreva M."/>
            <person name="Nelson J."/>
            <person name="Hou S."/>
            <person name="Wollam A."/>
            <person name="Pepin K.H."/>
            <person name="Johnson M."/>
            <person name="Bhonagiri V."/>
            <person name="Nash W.E."/>
            <person name="Warren W."/>
            <person name="Chinwalla A."/>
            <person name="Mardis E.R."/>
            <person name="Wilson R.K."/>
        </authorList>
    </citation>
    <scope>NUCLEOTIDE SEQUENCE [LARGE SCALE GENOMIC DNA]</scope>
    <source>
        <strain evidence="2 3">F0302</strain>
    </source>
</reference>
<evidence type="ECO:0000256" key="1">
    <source>
        <dbReference type="SAM" id="Phobius"/>
    </source>
</evidence>
<accession>D1QUB1</accession>
<organism evidence="2 3">
    <name type="scientific">Segatella oris F0302</name>
    <dbReference type="NCBI Taxonomy" id="649760"/>
    <lineage>
        <taxon>Bacteria</taxon>
        <taxon>Pseudomonadati</taxon>
        <taxon>Bacteroidota</taxon>
        <taxon>Bacteroidia</taxon>
        <taxon>Bacteroidales</taxon>
        <taxon>Prevotellaceae</taxon>
        <taxon>Segatella</taxon>
    </lineage>
</organism>
<dbReference type="STRING" id="649760.HMPREF0971_02594"/>
<keyword evidence="1" id="KW-1133">Transmembrane helix</keyword>
<dbReference type="HOGENOM" id="CLU_2480764_0_0_10"/>
<keyword evidence="1" id="KW-0812">Transmembrane</keyword>
<proteinExistence type="predicted"/>
<name>D1QUB1_9BACT</name>
<protein>
    <submittedName>
        <fullName evidence="2">Uncharacterized protein</fullName>
    </submittedName>
</protein>
<keyword evidence="1" id="KW-0472">Membrane</keyword>
<gene>
    <name evidence="2" type="ORF">HMPREF0971_02594</name>
</gene>
<evidence type="ECO:0000313" key="2">
    <source>
        <dbReference type="EMBL" id="EFB31035.1"/>
    </source>
</evidence>
<dbReference type="EMBL" id="ACUZ02000046">
    <property type="protein sequence ID" value="EFB31035.1"/>
    <property type="molecule type" value="Genomic_DNA"/>
</dbReference>